<comment type="caution">
    <text evidence="1">The sequence shown here is derived from an EMBL/GenBank/DDBJ whole genome shotgun (WGS) entry which is preliminary data.</text>
</comment>
<name>A0A8K0NEC8_COCNU</name>
<dbReference type="AlphaFoldDB" id="A0A8K0NEC8"/>
<protein>
    <submittedName>
        <fullName evidence="1">Uncharacterized protein</fullName>
    </submittedName>
</protein>
<keyword evidence="2" id="KW-1185">Reference proteome</keyword>
<accession>A0A8K0NEC8</accession>
<reference evidence="1" key="1">
    <citation type="journal article" date="2017" name="Gigascience">
        <title>The genome draft of coconut (Cocos nucifera).</title>
        <authorList>
            <person name="Xiao Y."/>
            <person name="Xu P."/>
            <person name="Fan H."/>
            <person name="Baudouin L."/>
            <person name="Xia W."/>
            <person name="Bocs S."/>
            <person name="Xu J."/>
            <person name="Li Q."/>
            <person name="Guo A."/>
            <person name="Zhou L."/>
            <person name="Li J."/>
            <person name="Wu Y."/>
            <person name="Ma Z."/>
            <person name="Armero A."/>
            <person name="Issali A.E."/>
            <person name="Liu N."/>
            <person name="Peng M."/>
            <person name="Yang Y."/>
        </authorList>
    </citation>
    <scope>NUCLEOTIDE SEQUENCE</scope>
    <source>
        <tissue evidence="1">Spear leaf of Hainan Tall coconut</tissue>
    </source>
</reference>
<sequence>MKRKGEALTKDGDDYEARLDGKELWWEGADQSWKRKEKRIKESMAFEGKQRVSGLAVLGYGSSVATRGEEEGRNWMSNALAKPMEAISGSFGTQLGTRVTYSPTVLRIARFGDMFQLMYQYF</sequence>
<evidence type="ECO:0000313" key="1">
    <source>
        <dbReference type="EMBL" id="KAG1370178.1"/>
    </source>
</evidence>
<organism evidence="1 2">
    <name type="scientific">Cocos nucifera</name>
    <name type="common">Coconut palm</name>
    <dbReference type="NCBI Taxonomy" id="13894"/>
    <lineage>
        <taxon>Eukaryota</taxon>
        <taxon>Viridiplantae</taxon>
        <taxon>Streptophyta</taxon>
        <taxon>Embryophyta</taxon>
        <taxon>Tracheophyta</taxon>
        <taxon>Spermatophyta</taxon>
        <taxon>Magnoliopsida</taxon>
        <taxon>Liliopsida</taxon>
        <taxon>Arecaceae</taxon>
        <taxon>Arecoideae</taxon>
        <taxon>Cocoseae</taxon>
        <taxon>Attaleinae</taxon>
        <taxon>Cocos</taxon>
    </lineage>
</organism>
<dbReference type="Proteomes" id="UP000797356">
    <property type="component" value="Chromosome 15"/>
</dbReference>
<evidence type="ECO:0000313" key="2">
    <source>
        <dbReference type="Proteomes" id="UP000797356"/>
    </source>
</evidence>
<reference evidence="1" key="2">
    <citation type="submission" date="2019-07" db="EMBL/GenBank/DDBJ databases">
        <authorList>
            <person name="Yang Y."/>
            <person name="Bocs S."/>
            <person name="Baudouin L."/>
        </authorList>
    </citation>
    <scope>NUCLEOTIDE SEQUENCE</scope>
    <source>
        <tissue evidence="1">Spear leaf of Hainan Tall coconut</tissue>
    </source>
</reference>
<proteinExistence type="predicted"/>
<dbReference type="EMBL" id="CM017886">
    <property type="protein sequence ID" value="KAG1370178.1"/>
    <property type="molecule type" value="Genomic_DNA"/>
</dbReference>
<gene>
    <name evidence="1" type="ORF">COCNU_15G005440</name>
</gene>